<evidence type="ECO:0000256" key="8">
    <source>
        <dbReference type="RuleBase" id="RU003345"/>
    </source>
</evidence>
<evidence type="ECO:0000256" key="4">
    <source>
        <dbReference type="ARBA" id="ARBA00023002"/>
    </source>
</evidence>
<keyword evidence="5" id="KW-0411">Iron-sulfur</keyword>
<dbReference type="InterPro" id="IPR016163">
    <property type="entry name" value="Ald_DH_C"/>
</dbReference>
<dbReference type="SUPFAM" id="SSF52343">
    <property type="entry name" value="Ferredoxin reductase-like, C-terminal NADP-linked domain"/>
    <property type="match status" value="1"/>
</dbReference>
<dbReference type="EMBL" id="OB668616">
    <property type="protein sequence ID" value="CAD7234411.1"/>
    <property type="molecule type" value="Genomic_DNA"/>
</dbReference>
<dbReference type="Pfam" id="PF00171">
    <property type="entry name" value="Aldedh"/>
    <property type="match status" value="1"/>
</dbReference>
<dbReference type="InterPro" id="IPR017938">
    <property type="entry name" value="Riboflavin_synthase-like_b-brl"/>
</dbReference>
<dbReference type="GO" id="GO:0020037">
    <property type="term" value="F:heme binding"/>
    <property type="evidence" value="ECO:0007669"/>
    <property type="project" value="InterPro"/>
</dbReference>
<evidence type="ECO:0000256" key="1">
    <source>
        <dbReference type="ARBA" id="ARBA00009986"/>
    </source>
</evidence>
<dbReference type="InterPro" id="IPR015590">
    <property type="entry name" value="Aldehyde_DH_dom"/>
</dbReference>
<dbReference type="FunFam" id="3.40.605.10:FF:000007">
    <property type="entry name" value="NAD/NADP-dependent betaine aldehyde dehydrogenase"/>
    <property type="match status" value="1"/>
</dbReference>
<dbReference type="InterPro" id="IPR012675">
    <property type="entry name" value="Beta-grasp_dom_sf"/>
</dbReference>
<evidence type="ECO:0000256" key="6">
    <source>
        <dbReference type="ARBA" id="ARBA00023027"/>
    </source>
</evidence>
<dbReference type="GO" id="GO:0004497">
    <property type="term" value="F:monooxygenase activity"/>
    <property type="evidence" value="ECO:0007669"/>
    <property type="project" value="UniProtKB-KW"/>
</dbReference>
<dbReference type="Gene3D" id="2.40.30.10">
    <property type="entry name" value="Translation factors"/>
    <property type="match status" value="1"/>
</dbReference>
<dbReference type="Gene3D" id="3.40.309.10">
    <property type="entry name" value="Aldehyde Dehydrogenase, Chain A, domain 2"/>
    <property type="match status" value="1"/>
</dbReference>
<dbReference type="GO" id="GO:0005506">
    <property type="term" value="F:iron ion binding"/>
    <property type="evidence" value="ECO:0007669"/>
    <property type="project" value="InterPro"/>
</dbReference>
<evidence type="ECO:0000313" key="9">
    <source>
        <dbReference type="EMBL" id="CAD7234411.1"/>
    </source>
</evidence>
<evidence type="ECO:0000256" key="5">
    <source>
        <dbReference type="ARBA" id="ARBA00023014"/>
    </source>
</evidence>
<dbReference type="PROSITE" id="PS00086">
    <property type="entry name" value="CYTOCHROME_P450"/>
    <property type="match status" value="1"/>
</dbReference>
<keyword evidence="3" id="KW-0001">2Fe-2S</keyword>
<dbReference type="CDD" id="cd06185">
    <property type="entry name" value="PDR_like"/>
    <property type="match status" value="1"/>
</dbReference>
<dbReference type="InterPro" id="IPR017927">
    <property type="entry name" value="FAD-bd_FR_type"/>
</dbReference>
<evidence type="ECO:0000256" key="2">
    <source>
        <dbReference type="ARBA" id="ARBA00010617"/>
    </source>
</evidence>
<name>A0A7R8WSU4_9CRUS</name>
<dbReference type="InterPro" id="IPR036010">
    <property type="entry name" value="2Fe-2S_ferredoxin-like_sf"/>
</dbReference>
<dbReference type="GO" id="GO:0016705">
    <property type="term" value="F:oxidoreductase activity, acting on paired donors, with incorporation or reduction of molecular oxygen"/>
    <property type="evidence" value="ECO:0007669"/>
    <property type="project" value="InterPro"/>
</dbReference>
<dbReference type="Gene3D" id="3.10.20.30">
    <property type="match status" value="1"/>
</dbReference>
<reference evidence="9" key="1">
    <citation type="submission" date="2020-11" db="EMBL/GenBank/DDBJ databases">
        <authorList>
            <person name="Tran Van P."/>
        </authorList>
    </citation>
    <scope>NUCLEOTIDE SEQUENCE</scope>
</reference>
<comment type="similarity">
    <text evidence="1 8">Belongs to the aldehyde dehydrogenase family.</text>
</comment>
<dbReference type="PROSITE" id="PS51384">
    <property type="entry name" value="FAD_FR"/>
    <property type="match status" value="1"/>
</dbReference>
<dbReference type="PROSITE" id="PS00197">
    <property type="entry name" value="2FE2S_FER_1"/>
    <property type="match status" value="1"/>
</dbReference>
<dbReference type="Gene3D" id="3.40.50.80">
    <property type="entry name" value="Nucleotide-binding domain of ferredoxin-NADP reductase (FNR) module"/>
    <property type="match status" value="1"/>
</dbReference>
<dbReference type="AlphaFoldDB" id="A0A7R8WSU4"/>
<dbReference type="PROSITE" id="PS51085">
    <property type="entry name" value="2FE2S_FER_2"/>
    <property type="match status" value="1"/>
</dbReference>
<dbReference type="InterPro" id="IPR016162">
    <property type="entry name" value="Ald_DH_N"/>
</dbReference>
<dbReference type="InterPro" id="IPR036396">
    <property type="entry name" value="Cyt_P450_sf"/>
</dbReference>
<dbReference type="SUPFAM" id="SSF53720">
    <property type="entry name" value="ALDH-like"/>
    <property type="match status" value="1"/>
</dbReference>
<dbReference type="Gene3D" id="3.40.605.10">
    <property type="entry name" value="Aldehyde Dehydrogenase, Chain A, domain 1"/>
    <property type="match status" value="1"/>
</dbReference>
<dbReference type="SUPFAM" id="SSF63380">
    <property type="entry name" value="Riboflavin synthase domain-like"/>
    <property type="match status" value="1"/>
</dbReference>
<proteinExistence type="inferred from homology"/>
<dbReference type="CDD" id="cd00207">
    <property type="entry name" value="fer2"/>
    <property type="match status" value="1"/>
</dbReference>
<dbReference type="InterPro" id="IPR001041">
    <property type="entry name" value="2Fe-2S_ferredoxin-type"/>
</dbReference>
<dbReference type="InterPro" id="IPR016161">
    <property type="entry name" value="Ald_DH/histidinol_DH"/>
</dbReference>
<dbReference type="PRINTS" id="PR00409">
    <property type="entry name" value="PHDIOXRDTASE"/>
</dbReference>
<keyword evidence="3" id="KW-0479">Metal-binding</keyword>
<dbReference type="GO" id="GO:0016620">
    <property type="term" value="F:oxidoreductase activity, acting on the aldehyde or oxo group of donors, NAD or NADP as acceptor"/>
    <property type="evidence" value="ECO:0007669"/>
    <property type="project" value="InterPro"/>
</dbReference>
<comment type="similarity">
    <text evidence="2">Belongs to the cytochrome P450 family.</text>
</comment>
<dbReference type="InterPro" id="IPR006058">
    <property type="entry name" value="2Fe2S_fd_BS"/>
</dbReference>
<dbReference type="PANTHER" id="PTHR43720:SF2">
    <property type="entry name" value="2-AMINOMUCONIC SEMIALDEHYDE DEHYDROGENASE"/>
    <property type="match status" value="1"/>
</dbReference>
<keyword evidence="7" id="KW-0503">Monooxygenase</keyword>
<dbReference type="Pfam" id="PF00067">
    <property type="entry name" value="p450"/>
    <property type="match status" value="1"/>
</dbReference>
<dbReference type="PROSITE" id="PS00687">
    <property type="entry name" value="ALDEHYDE_DEHYDR_GLU"/>
    <property type="match status" value="1"/>
</dbReference>
<keyword evidence="6" id="KW-0520">NAD</keyword>
<dbReference type="FunFam" id="3.40.309.10:FF:000009">
    <property type="entry name" value="Aldehyde dehydrogenase A"/>
    <property type="match status" value="1"/>
</dbReference>
<gene>
    <name evidence="9" type="ORF">CTOB1V02_LOCUS12227</name>
</gene>
<evidence type="ECO:0000256" key="7">
    <source>
        <dbReference type="ARBA" id="ARBA00023033"/>
    </source>
</evidence>
<accession>A0A7R8WSU4</accession>
<evidence type="ECO:0000256" key="3">
    <source>
        <dbReference type="ARBA" id="ARBA00022714"/>
    </source>
</evidence>
<sequence length="1235" mass="135902">MQEQSGTAAAGCPISAFAEKFDAFGDEFRLDPAEALRWAREQEPVFFNPRLGYWVVSRFADVKAVFRDNILFSPCIVLEKITPSPPEAAEILKRYDYALNRTLVNEDEPTHMQRRRLLMDDFLPEHLEHHAPMVRALTREAMDRFINTGRAELVADMFWEIPQIVALKFLGVDEEDIEDLKSFSVAHTTNTWGRPEPEEQLAVAEAVGKFWQASGRILAKMKANPDAPGWMQTSIRQHLKHPDIVTESYLHSMMMAILVAAHETTANASANAFRMLLSQPGVWQEIIENPGLIPNAVEECLRHSGPIAAWRRQATRDCELGGVSIPKGAKLLIATASANHDERQFENPDMLDLYRDNSVDHLTFGYGSHQCMGKNIGRMEMRIFLDEFARRLPHLKLKSDQAFEFPANISFRGPKEVWVEWDPALNPEKVDPASIRPPMDFPIGPPEKQSIIRQLRVAAAETRANVLYLTLEDPRGRALPTWSAGAHIDLIVGDYVRKYSLCGDAEDHSRWQVAILREEDGRGGSRHMHETLATGSKVSITGPHNHFHLGDAEDRHILIAGGIGITPILAMADRLKATGKPYELHYAGRRLADMPLLARVKRDHQGHLTLYPGDEGRRMNLAQITMGSSPARPVYACGPERLLAELEGMAVGWPDQSLHFEHFNAAENLLDPENEHAFEVNLTDSGLTLSVGPDQTLHQALINAGIDITCDCKEGLCGSCEVTVVEGEIDHRDRVLTQAERAAGTRMMTLQILQNLVAGQWTGSDTTWIKTSPFDGSEIATVHAASREMVDRAVTAGKAAAFGEWGQMPMRERVTILRDLSNRLTARLDDLIAADMADTGRSYWQACNFDGARAIGPFNAYCDLALSLENRSNTIDLPGGVRGLWVTNRRPKGVIACIAPWNVPLLMLSLKIAPALVIGNAVIAKPSEETPSSAAIVAEVIAESDIPDGAFSLLHGFGAGSTGEFITTHPGVDAISFTGEPGTGSHIMKAAATGLREVAMELGGKNAAVVFDDADMEKVVEGTTRSAFFNCGQICFCTERVLVHRSRYDEFLTRMVDVAKNIVIGEPGHQGFSIGPLVSKSHRDKVMSLIKTVHEDGGSFAAGGAIPVFGDARDKGAFLEPTIVTGLSPDARFNREELFGPVMHVAPFDSEEEAIELANDSQYGLGTVLWTENINRALRVAPKIRVGHAWVNAWQVRDLNSPLTGAGISGVGEQFGRSSLEFCSQPQTITIRVFD</sequence>
<dbReference type="CDD" id="cd11078">
    <property type="entry name" value="CYP130-like"/>
    <property type="match status" value="1"/>
</dbReference>
<organism evidence="9">
    <name type="scientific">Cyprideis torosa</name>
    <dbReference type="NCBI Taxonomy" id="163714"/>
    <lineage>
        <taxon>Eukaryota</taxon>
        <taxon>Metazoa</taxon>
        <taxon>Ecdysozoa</taxon>
        <taxon>Arthropoda</taxon>
        <taxon>Crustacea</taxon>
        <taxon>Oligostraca</taxon>
        <taxon>Ostracoda</taxon>
        <taxon>Podocopa</taxon>
        <taxon>Podocopida</taxon>
        <taxon>Cytherocopina</taxon>
        <taxon>Cytheroidea</taxon>
        <taxon>Cytherideidae</taxon>
        <taxon>Cyprideis</taxon>
    </lineage>
</organism>
<dbReference type="InterPro" id="IPR001128">
    <property type="entry name" value="Cyt_P450"/>
</dbReference>
<keyword evidence="4 8" id="KW-0560">Oxidoreductase</keyword>
<dbReference type="PANTHER" id="PTHR43720">
    <property type="entry name" value="2-AMINOMUCONIC SEMIALDEHYDE DEHYDROGENASE"/>
    <property type="match status" value="1"/>
</dbReference>
<protein>
    <submittedName>
        <fullName evidence="9">Uncharacterized protein</fullName>
    </submittedName>
</protein>
<dbReference type="SUPFAM" id="SSF48264">
    <property type="entry name" value="Cytochrome P450"/>
    <property type="match status" value="1"/>
</dbReference>
<dbReference type="InterPro" id="IPR039261">
    <property type="entry name" value="FNR_nucleotide-bd"/>
</dbReference>
<keyword evidence="3" id="KW-0408">Iron</keyword>
<dbReference type="InterPro" id="IPR029510">
    <property type="entry name" value="Ald_DH_CS_GLU"/>
</dbReference>
<dbReference type="Pfam" id="PF00111">
    <property type="entry name" value="Fer2"/>
    <property type="match status" value="1"/>
</dbReference>
<dbReference type="OrthoDB" id="1470350at2759"/>
<dbReference type="SUPFAM" id="SSF54292">
    <property type="entry name" value="2Fe-2S ferredoxin-like"/>
    <property type="match status" value="1"/>
</dbReference>
<dbReference type="GO" id="GO:0051537">
    <property type="term" value="F:2 iron, 2 sulfur cluster binding"/>
    <property type="evidence" value="ECO:0007669"/>
    <property type="project" value="UniProtKB-KW"/>
</dbReference>
<dbReference type="InterPro" id="IPR017972">
    <property type="entry name" value="Cyt_P450_CS"/>
</dbReference>
<dbReference type="Gene3D" id="1.10.630.10">
    <property type="entry name" value="Cytochrome P450"/>
    <property type="match status" value="1"/>
</dbReference>